<dbReference type="GO" id="GO:0005886">
    <property type="term" value="C:plasma membrane"/>
    <property type="evidence" value="ECO:0007669"/>
    <property type="project" value="TreeGrafter"/>
</dbReference>
<dbReference type="AlphaFoldDB" id="C5FW77"/>
<evidence type="ECO:0000259" key="2">
    <source>
        <dbReference type="Pfam" id="PF00339"/>
    </source>
</evidence>
<feature type="compositionally biased region" description="Polar residues" evidence="1">
    <location>
        <begin position="512"/>
        <end position="524"/>
    </location>
</feature>
<feature type="compositionally biased region" description="Basic and acidic residues" evidence="1">
    <location>
        <begin position="735"/>
        <end position="748"/>
    </location>
</feature>
<evidence type="ECO:0000313" key="3">
    <source>
        <dbReference type="EMBL" id="EEQ34161.1"/>
    </source>
</evidence>
<dbReference type="GO" id="GO:0005829">
    <property type="term" value="C:cytosol"/>
    <property type="evidence" value="ECO:0007669"/>
    <property type="project" value="TreeGrafter"/>
</dbReference>
<dbReference type="eggNOG" id="ENOG502QTQN">
    <property type="taxonomic scope" value="Eukaryota"/>
</dbReference>
<evidence type="ECO:0000256" key="1">
    <source>
        <dbReference type="SAM" id="MobiDB-lite"/>
    </source>
</evidence>
<feature type="region of interest" description="Disordered" evidence="1">
    <location>
        <begin position="209"/>
        <end position="267"/>
    </location>
</feature>
<dbReference type="Gene3D" id="2.60.40.640">
    <property type="match status" value="1"/>
</dbReference>
<dbReference type="VEuPathDB" id="FungiDB:MCYG_06980"/>
<dbReference type="PANTHER" id="PTHR11188:SF161">
    <property type="entry name" value="PH-RESPONSE REGULATOR PROTEIN PALF_RIM8"/>
    <property type="match status" value="1"/>
</dbReference>
<dbReference type="GO" id="GO:0031625">
    <property type="term" value="F:ubiquitin protein ligase binding"/>
    <property type="evidence" value="ECO:0007669"/>
    <property type="project" value="TreeGrafter"/>
</dbReference>
<name>C5FW77_ARTOC</name>
<feature type="region of interest" description="Disordered" evidence="1">
    <location>
        <begin position="509"/>
        <end position="809"/>
    </location>
</feature>
<dbReference type="HOGENOM" id="CLU_006001_0_0_1"/>
<dbReference type="SUPFAM" id="SSF81296">
    <property type="entry name" value="E set domains"/>
    <property type="match status" value="1"/>
</dbReference>
<dbReference type="OMA" id="CLHGYAK"/>
<feature type="compositionally biased region" description="Low complexity" evidence="1">
    <location>
        <begin position="572"/>
        <end position="583"/>
    </location>
</feature>
<keyword evidence="4" id="KW-1185">Reference proteome</keyword>
<dbReference type="STRING" id="554155.C5FW77"/>
<evidence type="ECO:0000313" key="4">
    <source>
        <dbReference type="Proteomes" id="UP000002035"/>
    </source>
</evidence>
<proteinExistence type="predicted"/>
<feature type="compositionally biased region" description="Low complexity" evidence="1">
    <location>
        <begin position="547"/>
        <end position="565"/>
    </location>
</feature>
<protein>
    <submittedName>
        <fullName evidence="3">pH-response regulator protein palF/RIM8</fullName>
    </submittedName>
</protein>
<dbReference type="InterPro" id="IPR050357">
    <property type="entry name" value="Arrestin_domain-protein"/>
</dbReference>
<dbReference type="InterPro" id="IPR011021">
    <property type="entry name" value="Arrestin-like_N"/>
</dbReference>
<feature type="compositionally biased region" description="Polar residues" evidence="1">
    <location>
        <begin position="531"/>
        <end position="542"/>
    </location>
</feature>
<dbReference type="PANTHER" id="PTHR11188">
    <property type="entry name" value="ARRESTIN DOMAIN CONTAINING PROTEIN"/>
    <property type="match status" value="1"/>
</dbReference>
<organism evidence="3 4">
    <name type="scientific">Arthroderma otae (strain ATCC MYA-4605 / CBS 113480)</name>
    <name type="common">Microsporum canis</name>
    <dbReference type="NCBI Taxonomy" id="554155"/>
    <lineage>
        <taxon>Eukaryota</taxon>
        <taxon>Fungi</taxon>
        <taxon>Dikarya</taxon>
        <taxon>Ascomycota</taxon>
        <taxon>Pezizomycotina</taxon>
        <taxon>Eurotiomycetes</taxon>
        <taxon>Eurotiomycetidae</taxon>
        <taxon>Onygenales</taxon>
        <taxon>Arthrodermataceae</taxon>
        <taxon>Microsporum</taxon>
    </lineage>
</organism>
<feature type="compositionally biased region" description="Low complexity" evidence="1">
    <location>
        <begin position="638"/>
        <end position="656"/>
    </location>
</feature>
<feature type="compositionally biased region" description="Polar residues" evidence="1">
    <location>
        <begin position="683"/>
        <end position="693"/>
    </location>
</feature>
<dbReference type="Proteomes" id="UP000002035">
    <property type="component" value="Unassembled WGS sequence"/>
</dbReference>
<feature type="compositionally biased region" description="Low complexity" evidence="1">
    <location>
        <begin position="254"/>
        <end position="267"/>
    </location>
</feature>
<dbReference type="InterPro" id="IPR014752">
    <property type="entry name" value="Arrestin-like_C"/>
</dbReference>
<feature type="compositionally biased region" description="Polar residues" evidence="1">
    <location>
        <begin position="758"/>
        <end position="768"/>
    </location>
</feature>
<dbReference type="InterPro" id="IPR014756">
    <property type="entry name" value="Ig_E-set"/>
</dbReference>
<dbReference type="EMBL" id="DS995706">
    <property type="protein sequence ID" value="EEQ34161.1"/>
    <property type="molecule type" value="Genomic_DNA"/>
</dbReference>
<dbReference type="Pfam" id="PF00339">
    <property type="entry name" value="Arrestin_N"/>
    <property type="match status" value="1"/>
</dbReference>
<dbReference type="OrthoDB" id="7785529at2759"/>
<dbReference type="RefSeq" id="XP_002845016.1">
    <property type="nucleotide sequence ID" value="XM_002844970.1"/>
</dbReference>
<reference evidence="4" key="1">
    <citation type="journal article" date="2012" name="MBio">
        <title>Comparative genome analysis of Trichophyton rubrum and related dermatophytes reveals candidate genes involved in infection.</title>
        <authorList>
            <person name="Martinez D.A."/>
            <person name="Oliver B.G."/>
            <person name="Graeser Y."/>
            <person name="Goldberg J.M."/>
            <person name="Li W."/>
            <person name="Martinez-Rossi N.M."/>
            <person name="Monod M."/>
            <person name="Shelest E."/>
            <person name="Barton R.C."/>
            <person name="Birch E."/>
            <person name="Brakhage A.A."/>
            <person name="Chen Z."/>
            <person name="Gurr S.J."/>
            <person name="Heiman D."/>
            <person name="Heitman J."/>
            <person name="Kosti I."/>
            <person name="Rossi A."/>
            <person name="Saif S."/>
            <person name="Samalova M."/>
            <person name="Saunders C.W."/>
            <person name="Shea T."/>
            <person name="Summerbell R.C."/>
            <person name="Xu J."/>
            <person name="Young S."/>
            <person name="Zeng Q."/>
            <person name="Birren B.W."/>
            <person name="Cuomo C.A."/>
            <person name="White T.C."/>
        </authorList>
    </citation>
    <scope>NUCLEOTIDE SEQUENCE [LARGE SCALE GENOMIC DNA]</scope>
    <source>
        <strain evidence="4">ATCC MYA-4605 / CBS 113480</strain>
    </source>
</reference>
<feature type="compositionally biased region" description="Polar residues" evidence="1">
    <location>
        <begin position="713"/>
        <end position="734"/>
    </location>
</feature>
<dbReference type="GO" id="GO:0070086">
    <property type="term" value="P:ubiquitin-dependent endocytosis"/>
    <property type="evidence" value="ECO:0007669"/>
    <property type="project" value="TreeGrafter"/>
</dbReference>
<dbReference type="GeneID" id="9228242"/>
<gene>
    <name evidence="3" type="ORF">MCYG_06980</name>
</gene>
<accession>C5FW77</accession>
<sequence length="809" mass="88482">MALDTNAIDSSTTPPARHRSILSKLTSRFGNRNRNISEFYVQPDDPWKSYHPGEVVKGAVVLTVVKPVRITHLVVCLHGYAKVFKNAVGPGEHAEESGYLGPGRGRRDGEYLGNGFTSLFEDEVVLCGDGRLKEGIYKFRFELCFPPYSLPSSINFERGTISYMITSTLTRPTTISPSMSCDKRLILIERIDIAPLPAPKARVITLEPISARSKSKPRKKSTSGERASNGAAGPVSLEPSSSQAPEPRPPLSPVPSEQSTSSCVSNSTQSFQIISESNTTRDSNTITATTKLLRGGGLPGDVLPLRIMLSHTKPIRSPHGIIITLYRQGRIDMYPAIPIGTPAKGKRPVYEDYYPKSRTGLGGLSFGANRTCSVFRKDMSQIFCPLIVDPNTMTADIKTSIRIPEDCFPTITRVPGAMISFRYYVEVIMDIRGKLAGQDRFLPRLNIMNSSSSNYNYCATPRGFNTVDTSRGGTSTTSSCTGNILDTDQVRRDKSVIVCVFEIIVGSKDSGRGQQQPASDSSVPQEYPASNPDQPIQYATSETAREQQQQQTSQQQQQQQVQASQIRFANRSQSVQSQSQDSDTATGSEGQEPWHARPPGQYIIEPPRLPSSNQSEEDVDEKTRLRRAEAMLLPSAPPASDEPGPSSSAPPSAPALSEHHESSYFEGPTPTYSASVYMHNRHSSAPSPDTITPYTAHEPSPALQLPDPYLYSPESTAESSNHQDYQQYNPTQPSTDDKQELEKQRLLNERSAPPDSNAPESAGSSRTTAAAPENGDIRQQSLPSAPVLTEEDIIGQPIATGESLPRYQR</sequence>
<dbReference type="GO" id="GO:0030674">
    <property type="term" value="F:protein-macromolecule adaptor activity"/>
    <property type="evidence" value="ECO:0007669"/>
    <property type="project" value="TreeGrafter"/>
</dbReference>
<feature type="domain" description="Arrestin-like N-terminal" evidence="2">
    <location>
        <begin position="41"/>
        <end position="193"/>
    </location>
</feature>